<keyword evidence="4" id="KW-1185">Reference proteome</keyword>
<dbReference type="PANTHER" id="PTHR13471">
    <property type="entry name" value="TETRATRICOPEPTIDE-LIKE HELICAL"/>
    <property type="match status" value="1"/>
</dbReference>
<dbReference type="PANTHER" id="PTHR13471:SF0">
    <property type="entry name" value="NUCLEAR EXOSOME REGULATOR NRDE2"/>
    <property type="match status" value="1"/>
</dbReference>
<evidence type="ECO:0000313" key="5">
    <source>
        <dbReference type="WBParaSite" id="ACRNAN_scaffold9189.g26390.t1"/>
    </source>
</evidence>
<dbReference type="GO" id="GO:1902369">
    <property type="term" value="P:negative regulation of RNA catabolic process"/>
    <property type="evidence" value="ECO:0007669"/>
    <property type="project" value="TreeGrafter"/>
</dbReference>
<comment type="subcellular location">
    <subcellularLocation>
        <location evidence="1">Nucleus</location>
    </subcellularLocation>
</comment>
<evidence type="ECO:0000256" key="3">
    <source>
        <dbReference type="ARBA" id="ARBA00023242"/>
    </source>
</evidence>
<dbReference type="Proteomes" id="UP000887540">
    <property type="component" value="Unplaced"/>
</dbReference>
<dbReference type="InterPro" id="IPR013633">
    <property type="entry name" value="NRDE-2"/>
</dbReference>
<dbReference type="GO" id="GO:0031048">
    <property type="term" value="P:regulatory ncRNA-mediated heterochromatin formation"/>
    <property type="evidence" value="ECO:0007669"/>
    <property type="project" value="TreeGrafter"/>
</dbReference>
<organism evidence="4 5">
    <name type="scientific">Acrobeloides nanus</name>
    <dbReference type="NCBI Taxonomy" id="290746"/>
    <lineage>
        <taxon>Eukaryota</taxon>
        <taxon>Metazoa</taxon>
        <taxon>Ecdysozoa</taxon>
        <taxon>Nematoda</taxon>
        <taxon>Chromadorea</taxon>
        <taxon>Rhabditida</taxon>
        <taxon>Tylenchina</taxon>
        <taxon>Cephalobomorpha</taxon>
        <taxon>Cephaloboidea</taxon>
        <taxon>Cephalobidae</taxon>
        <taxon>Acrobeloides</taxon>
    </lineage>
</organism>
<evidence type="ECO:0000256" key="1">
    <source>
        <dbReference type="ARBA" id="ARBA00004123"/>
    </source>
</evidence>
<protein>
    <submittedName>
        <fullName evidence="5">Uncharacterized protein</fullName>
    </submittedName>
</protein>
<reference evidence="5" key="1">
    <citation type="submission" date="2022-11" db="UniProtKB">
        <authorList>
            <consortium name="WormBaseParasite"/>
        </authorList>
    </citation>
    <scope>IDENTIFICATION</scope>
</reference>
<comment type="similarity">
    <text evidence="2">Belongs to the NRDE2 family.</text>
</comment>
<dbReference type="AlphaFoldDB" id="A0A914EKV3"/>
<evidence type="ECO:0000256" key="2">
    <source>
        <dbReference type="ARBA" id="ARBA00009265"/>
    </source>
</evidence>
<dbReference type="GO" id="GO:0071013">
    <property type="term" value="C:catalytic step 2 spliceosome"/>
    <property type="evidence" value="ECO:0007669"/>
    <property type="project" value="TreeGrafter"/>
</dbReference>
<keyword evidence="3" id="KW-0539">Nucleus</keyword>
<dbReference type="Pfam" id="PF08424">
    <property type="entry name" value="NRDE-2"/>
    <property type="match status" value="1"/>
</dbReference>
<dbReference type="Gene3D" id="1.25.40.10">
    <property type="entry name" value="Tetratricopeptide repeat domain"/>
    <property type="match status" value="1"/>
</dbReference>
<proteinExistence type="inferred from homology"/>
<dbReference type="WBParaSite" id="ACRNAN_scaffold9189.g26390.t1">
    <property type="protein sequence ID" value="ACRNAN_scaffold9189.g26390.t1"/>
    <property type="gene ID" value="ACRNAN_scaffold9189.g26390"/>
</dbReference>
<dbReference type="InterPro" id="IPR011990">
    <property type="entry name" value="TPR-like_helical_dom_sf"/>
</dbReference>
<sequence length="950" mass="110586">MDLEKFRSANIASLIVSDVKADYKNAEFESIYHLFVPRYRPYIRALIGAPERLNHKLFNYRGLPEKNQITRYFDKSILKNWGKRPAERRFRTKAPINSDFVPLSHVAYNSENDEGPIKKEELNNMNIDDFELLKAAQSDSFEDFNFPPDKKAQILNSRLRQNPQDIEGWLMFIKLQDELIADMEFAARDNTVKTRASAEKKLEILKTALQKNAASVELRLEKVKVMEQLYGPTDPQVEKEWKQLENRHLNSIKMWKGNIQMHKNDRALFKLDYMLALVARCIDRIQNMVNGNIRSHQKEQGSEEFLVELIVLYCKLLLETGNLPKVVAILQAITEFYIFIPELDLKNFNPKNLFEKFWNSGVPRVGDEDAKGWKNSKMIRIPSKEYEEEKLKEFDEDYKGYLGAQLKELEENEKALLEKCQENGLSHPQVWSLVEKCRDEFTWRSLRFHQEKLLNEYCWSEFGYIKDIEPVLVTFPEAKYSEKLICSLLKLLGCVIPGEVDLSQEAILSAFGILPNFARNYNGLYEFFDRFLQMESATQEFRGKFAVARLQTFQQQVKLENLEPSDRKKRVLNFVKVLIASFPDNEIIINLISCYGAEALEPFDSASALKTYRKLLSVVKRDIWQIPEEMIRIAYLRIAVAMCRCLPYYHKRRTQDELTKRSFLNILGALGYFKEMKGEELNNDDIKARWIDRIKNLKEATPNPNLAWLGDEFALTLELASLFVYESAPFSMKLTEFEGFLKSIADSGLTNSAIMEFRIMVNSEHVHHFKNADFRAYRDIVNEAIEKFPTNVSFLKAYIDSNKYQAARIFLRKECQDEATKLVRHCGLFYLEKRAHEILAMESSPNNIDHIRHALEFIAPENCCSFLPDSTLWRVLLDFEKQHGTSKQIDNAFLLAFKQCPWSKNLLLDVAEKKLNVDAFLTDISNYATSSGFRILCYTDEVDLLLMPNA</sequence>
<accession>A0A914EKV3</accession>
<name>A0A914EKV3_9BILA</name>
<evidence type="ECO:0000313" key="4">
    <source>
        <dbReference type="Proteomes" id="UP000887540"/>
    </source>
</evidence>